<keyword evidence="1" id="KW-1133">Transmembrane helix</keyword>
<dbReference type="Proteomes" id="UP001317705">
    <property type="component" value="Chromosome"/>
</dbReference>
<proteinExistence type="predicted"/>
<sequence>MKFFPATFHGRLRVAATAILAAGLTASTIAYLLAAPPADLPLDYDPRYSKSYQHDLELYGGTLNVLASEFMDWFAGLWHGRALAGTVAVFAVTISAILYFVANRLQRDAAVEDSGPAWERDNAGPRR</sequence>
<keyword evidence="3" id="KW-1185">Reference proteome</keyword>
<organism evidence="2 3">
    <name type="scientific">Geotalea uraniireducens</name>
    <dbReference type="NCBI Taxonomy" id="351604"/>
    <lineage>
        <taxon>Bacteria</taxon>
        <taxon>Pseudomonadati</taxon>
        <taxon>Thermodesulfobacteriota</taxon>
        <taxon>Desulfuromonadia</taxon>
        <taxon>Geobacterales</taxon>
        <taxon>Geobacteraceae</taxon>
        <taxon>Geotalea</taxon>
    </lineage>
</organism>
<keyword evidence="1" id="KW-0812">Transmembrane</keyword>
<gene>
    <name evidence="2" type="ORF">GURASL_19070</name>
</gene>
<evidence type="ECO:0000313" key="3">
    <source>
        <dbReference type="Proteomes" id="UP001317705"/>
    </source>
</evidence>
<reference evidence="2 3" key="1">
    <citation type="submission" date="2022-12" db="EMBL/GenBank/DDBJ databases">
        <title>Polyphasic characterization of Geotalea uranireducens NIT-SL11 newly isolated from a complex of sewage sludge and microbially reduced graphene oxide.</title>
        <authorList>
            <person name="Xie L."/>
            <person name="Yoshida N."/>
            <person name="Meng L."/>
        </authorList>
    </citation>
    <scope>NUCLEOTIDE SEQUENCE [LARGE SCALE GENOMIC DNA]</scope>
    <source>
        <strain evidence="2 3">NIT-SL11</strain>
    </source>
</reference>
<accession>A0ABM8EKX9</accession>
<dbReference type="RefSeq" id="WP_282003744.1">
    <property type="nucleotide sequence ID" value="NZ_AP027151.1"/>
</dbReference>
<dbReference type="EMBL" id="AP027151">
    <property type="protein sequence ID" value="BDV42984.1"/>
    <property type="molecule type" value="Genomic_DNA"/>
</dbReference>
<keyword evidence="1" id="KW-0472">Membrane</keyword>
<evidence type="ECO:0000256" key="1">
    <source>
        <dbReference type="SAM" id="Phobius"/>
    </source>
</evidence>
<feature type="transmembrane region" description="Helical" evidence="1">
    <location>
        <begin position="82"/>
        <end position="102"/>
    </location>
</feature>
<protein>
    <submittedName>
        <fullName evidence="2">Uncharacterized protein</fullName>
    </submittedName>
</protein>
<evidence type="ECO:0000313" key="2">
    <source>
        <dbReference type="EMBL" id="BDV42984.1"/>
    </source>
</evidence>
<name>A0ABM8EKX9_9BACT</name>